<evidence type="ECO:0000256" key="1">
    <source>
        <dbReference type="SAM" id="Coils"/>
    </source>
</evidence>
<feature type="coiled-coil region" evidence="1">
    <location>
        <begin position="173"/>
        <end position="242"/>
    </location>
</feature>
<dbReference type="Gene3D" id="2.70.70.10">
    <property type="entry name" value="Glucose Permease (Domain IIA)"/>
    <property type="match status" value="1"/>
</dbReference>
<name>A0AA47KKX2_9GAMM</name>
<feature type="domain" description="M23ase beta-sheet core" evidence="3">
    <location>
        <begin position="279"/>
        <end position="372"/>
    </location>
</feature>
<dbReference type="InterPro" id="IPR011055">
    <property type="entry name" value="Dup_hybrid_motif"/>
</dbReference>
<reference evidence="4" key="1">
    <citation type="submission" date="2022-09" db="EMBL/GenBank/DDBJ databases">
        <authorList>
            <person name="Li Z.-J."/>
        </authorList>
    </citation>
    <scope>NUCLEOTIDE SEQUENCE</scope>
    <source>
        <strain evidence="4">TGB11</strain>
    </source>
</reference>
<evidence type="ECO:0000313" key="4">
    <source>
        <dbReference type="EMBL" id="WBA08801.1"/>
    </source>
</evidence>
<protein>
    <submittedName>
        <fullName evidence="4">Peptidoglycan DD-metalloendopeptidase family protein</fullName>
    </submittedName>
</protein>
<evidence type="ECO:0000313" key="5">
    <source>
        <dbReference type="Proteomes" id="UP001164748"/>
    </source>
</evidence>
<gene>
    <name evidence="4" type="ORF">N8M53_00795</name>
</gene>
<dbReference type="PANTHER" id="PTHR21666:SF270">
    <property type="entry name" value="MUREIN HYDROLASE ACTIVATOR ENVC"/>
    <property type="match status" value="1"/>
</dbReference>
<dbReference type="PANTHER" id="PTHR21666">
    <property type="entry name" value="PEPTIDASE-RELATED"/>
    <property type="match status" value="1"/>
</dbReference>
<feature type="chain" id="PRO_5041409159" evidence="2">
    <location>
        <begin position="33"/>
        <end position="377"/>
    </location>
</feature>
<evidence type="ECO:0000259" key="3">
    <source>
        <dbReference type="Pfam" id="PF01551"/>
    </source>
</evidence>
<dbReference type="Gene3D" id="6.10.250.3150">
    <property type="match status" value="1"/>
</dbReference>
<organism evidence="4 5">
    <name type="scientific">Salinivibrio kushneri</name>
    <dbReference type="NCBI Taxonomy" id="1908198"/>
    <lineage>
        <taxon>Bacteria</taxon>
        <taxon>Pseudomonadati</taxon>
        <taxon>Pseudomonadota</taxon>
        <taxon>Gammaproteobacteria</taxon>
        <taxon>Vibrionales</taxon>
        <taxon>Vibrionaceae</taxon>
        <taxon>Salinivibrio</taxon>
    </lineage>
</organism>
<accession>A0AA47KKX2</accession>
<dbReference type="GO" id="GO:0004222">
    <property type="term" value="F:metalloendopeptidase activity"/>
    <property type="evidence" value="ECO:0007669"/>
    <property type="project" value="TreeGrafter"/>
</dbReference>
<proteinExistence type="predicted"/>
<feature type="signal peptide" evidence="2">
    <location>
        <begin position="1"/>
        <end position="32"/>
    </location>
</feature>
<keyword evidence="2" id="KW-0732">Signal</keyword>
<sequence length="377" mass="41582">MREKRTRLRQTLRASALCTGVFLCLLVGAAHANSELEGVSDEIARQQSQLAAHNKKLNALQSDLKAQSKRIDTLSKKTRQAQQTLQQTDAQITRLSKKQARLKQEMIAQQAQLAELIDAQYRQGEHDQLKRLLSQESPAKLDRLTKYAEVLASTMKAAIESLAATRTDYQLTAHQLKQQRDKQASLVAELTEKKQALEQEQASQSQTAKKIRAKIASDSAYLAELKANKQRLQEQIAAAARRAQVKMAGIGKAKGKLRWPTKGKLLHRFGERQSGEVSWNGIVIGAKRGTEVQAAHAGKVVLSSWLRGYGLLIAVDHGKGDMTLYGYNQALLKDVGDTVTAGEPIALVGDSGGQSTPSLYFEIRRKGNTTNPLPWLD</sequence>
<feature type="coiled-coil region" evidence="1">
    <location>
        <begin position="29"/>
        <end position="119"/>
    </location>
</feature>
<dbReference type="InterPro" id="IPR050570">
    <property type="entry name" value="Cell_wall_metabolism_enzyme"/>
</dbReference>
<evidence type="ECO:0000256" key="2">
    <source>
        <dbReference type="SAM" id="SignalP"/>
    </source>
</evidence>
<dbReference type="Proteomes" id="UP001164748">
    <property type="component" value="Chromosome"/>
</dbReference>
<keyword evidence="1" id="KW-0175">Coiled coil</keyword>
<dbReference type="Pfam" id="PF01551">
    <property type="entry name" value="Peptidase_M23"/>
    <property type="match status" value="1"/>
</dbReference>
<dbReference type="EMBL" id="CP114588">
    <property type="protein sequence ID" value="WBA08801.1"/>
    <property type="molecule type" value="Genomic_DNA"/>
</dbReference>
<dbReference type="SUPFAM" id="SSF51261">
    <property type="entry name" value="Duplicated hybrid motif"/>
    <property type="match status" value="1"/>
</dbReference>
<dbReference type="AlphaFoldDB" id="A0AA47KKX2"/>
<dbReference type="InterPro" id="IPR016047">
    <property type="entry name" value="M23ase_b-sheet_dom"/>
</dbReference>
<dbReference type="RefSeq" id="WP_269579150.1">
    <property type="nucleotide sequence ID" value="NZ_CP114588.1"/>
</dbReference>
<dbReference type="CDD" id="cd12797">
    <property type="entry name" value="M23_peptidase"/>
    <property type="match status" value="1"/>
</dbReference>
<dbReference type="FunFam" id="2.70.70.10:FF:000003">
    <property type="entry name" value="Murein hydrolase activator EnvC"/>
    <property type="match status" value="1"/>
</dbReference>